<dbReference type="Pfam" id="PF13180">
    <property type="entry name" value="PDZ_2"/>
    <property type="match status" value="1"/>
</dbReference>
<dbReference type="Pfam" id="PF05299">
    <property type="entry name" value="Peptidase_M61"/>
    <property type="match status" value="1"/>
</dbReference>
<feature type="domain" description="PDZ" evidence="1">
    <location>
        <begin position="500"/>
        <end position="552"/>
    </location>
</feature>
<dbReference type="InterPro" id="IPR024191">
    <property type="entry name" value="Peptidase_M61"/>
</dbReference>
<dbReference type="InterPro" id="IPR040756">
    <property type="entry name" value="Peptidase_M61_N"/>
</dbReference>
<dbReference type="Proteomes" id="UP000275663">
    <property type="component" value="Chromosome"/>
</dbReference>
<dbReference type="EMBL" id="CP034464">
    <property type="protein sequence ID" value="AZP12733.1"/>
    <property type="molecule type" value="Genomic_DNA"/>
</dbReference>
<dbReference type="PIRSF" id="PIRSF016493">
    <property type="entry name" value="Glycyl_aminpptds"/>
    <property type="match status" value="1"/>
</dbReference>
<name>A0A3Q9BRK8_9BURK</name>
<dbReference type="Gene3D" id="2.30.42.10">
    <property type="match status" value="1"/>
</dbReference>
<evidence type="ECO:0000259" key="1">
    <source>
        <dbReference type="PROSITE" id="PS50106"/>
    </source>
</evidence>
<dbReference type="PROSITE" id="PS50106">
    <property type="entry name" value="PDZ"/>
    <property type="match status" value="1"/>
</dbReference>
<dbReference type="InterPro" id="IPR027268">
    <property type="entry name" value="Peptidase_M4/M1_CTD_sf"/>
</dbReference>
<evidence type="ECO:0000313" key="3">
    <source>
        <dbReference type="Proteomes" id="UP000275663"/>
    </source>
</evidence>
<sequence>MKITSKAASKNTARVAAVKADQHSIHYSILPKDLAGHIFVVTLQISQPDPAGQQLCLPAWIPGSYMVREFARNIVSISASCEGKSVNLTKLDKHSWQAAPCQGALSISYEVYAWDLSVRTAHLDQSHAFFNGTSVFLQVLGQEMASHVVDIQRPLDVACKSWRVATSLPELKAKRYGYGTYIAENYDALIDHPVEMGDFALATFEAHGVPHDVVVSGQVPNLDMDRIVADLKEICESQIAFFEPASKRAPMDRYVFLTMVVGEGYGGLEHRASTALLCNRNEMPFKHQPEMSDGYLSFLGLCSHEYFHTWNVKRIKPAAFAHYDLSRENYTSLLWLFEGFTSYYDDLMLLRAGLIDESSYFKLLSKTINGVLRGAGRHKQSVAESSFDAWTKYYRQDENSPNAIVSYYTKGSLVALALDLTIRAETSGEKTLDDVMRALWQHYGRDFYQLALSGQQQGLAENEIVSLIEQATGVKTQRFMDKYVRGTEDVPLTKLYAEFGVAIKDQRKNSKASLGVRVVKDGADCKLANVFTSRAAHQAGLSAGDILMAINGLRVTAADVGDGLATAVGRYTVGETVQLHAFRRDELLTLQATLQSDDVPAFNLLLAEKSKAPLLALRPSLVASKKSRKA</sequence>
<dbReference type="Pfam" id="PF17899">
    <property type="entry name" value="Peptidase_M61_N"/>
    <property type="match status" value="1"/>
</dbReference>
<dbReference type="InterPro" id="IPR007963">
    <property type="entry name" value="Peptidase_M61_catalytic"/>
</dbReference>
<protein>
    <submittedName>
        <fullName evidence="2">M61 family peptidase</fullName>
    </submittedName>
</protein>
<gene>
    <name evidence="2" type="ORF">EJN92_12410</name>
</gene>
<dbReference type="InterPro" id="IPR036034">
    <property type="entry name" value="PDZ_sf"/>
</dbReference>
<reference evidence="2 3" key="1">
    <citation type="journal article" date="2011" name="Int. J. Syst. Evol. Microbiol.">
        <title>Description of Undibacterium oligocarboniphilum sp. nov., isolated from purified water, and Undibacterium pigrum strain CCUG 49012 as the type strain of Undibacterium parvum sp. nov., and emended descriptions of the genus Undibacterium and the species Undibacterium pigrum.</title>
        <authorList>
            <person name="Eder W."/>
            <person name="Wanner G."/>
            <person name="Ludwig W."/>
            <person name="Busse H.J."/>
            <person name="Ziemke-Kageler F."/>
            <person name="Lang E."/>
        </authorList>
    </citation>
    <scope>NUCLEOTIDE SEQUENCE [LARGE SCALE GENOMIC DNA]</scope>
    <source>
        <strain evidence="2 3">DSM 23061</strain>
    </source>
</reference>
<dbReference type="AlphaFoldDB" id="A0A3Q9BRK8"/>
<accession>A0A3Q9BRK8</accession>
<dbReference type="Gene3D" id="2.60.40.3650">
    <property type="match status" value="1"/>
</dbReference>
<dbReference type="SUPFAM" id="SSF55486">
    <property type="entry name" value="Metalloproteases ('zincins'), catalytic domain"/>
    <property type="match status" value="1"/>
</dbReference>
<evidence type="ECO:0000313" key="2">
    <source>
        <dbReference type="EMBL" id="AZP12733.1"/>
    </source>
</evidence>
<dbReference type="OrthoDB" id="9778516at2"/>
<dbReference type="RefSeq" id="WP_126128112.1">
    <property type="nucleotide sequence ID" value="NZ_CP034464.1"/>
</dbReference>
<dbReference type="KEGG" id="upv:EJN92_12410"/>
<organism evidence="2 3">
    <name type="scientific">Undibacterium parvum</name>
    <dbReference type="NCBI Taxonomy" id="401471"/>
    <lineage>
        <taxon>Bacteria</taxon>
        <taxon>Pseudomonadati</taxon>
        <taxon>Pseudomonadota</taxon>
        <taxon>Betaproteobacteria</taxon>
        <taxon>Burkholderiales</taxon>
        <taxon>Oxalobacteraceae</taxon>
        <taxon>Undibacterium</taxon>
    </lineage>
</organism>
<keyword evidence="3" id="KW-1185">Reference proteome</keyword>
<dbReference type="SUPFAM" id="SSF50156">
    <property type="entry name" value="PDZ domain-like"/>
    <property type="match status" value="1"/>
</dbReference>
<dbReference type="InterPro" id="IPR001478">
    <property type="entry name" value="PDZ"/>
</dbReference>
<proteinExistence type="predicted"/>
<dbReference type="Gene3D" id="1.10.390.10">
    <property type="entry name" value="Neutral Protease Domain 2"/>
    <property type="match status" value="1"/>
</dbReference>